<dbReference type="SUPFAM" id="SSF50939">
    <property type="entry name" value="Sialidases"/>
    <property type="match status" value="1"/>
</dbReference>
<dbReference type="Proteomes" id="UP000184368">
    <property type="component" value="Unassembled WGS sequence"/>
</dbReference>
<evidence type="ECO:0000256" key="1">
    <source>
        <dbReference type="SAM" id="SignalP"/>
    </source>
</evidence>
<dbReference type="AlphaFoldDB" id="A0A1M4VE76"/>
<dbReference type="Gene3D" id="2.130.10.10">
    <property type="entry name" value="YVTN repeat-like/Quinoprotein amine dehydrogenase"/>
    <property type="match status" value="2"/>
</dbReference>
<dbReference type="OrthoDB" id="9813892at2"/>
<name>A0A1M4VE76_9BACT</name>
<organism evidence="2 3">
    <name type="scientific">Cnuella takakiae</name>
    <dbReference type="NCBI Taxonomy" id="1302690"/>
    <lineage>
        <taxon>Bacteria</taxon>
        <taxon>Pseudomonadati</taxon>
        <taxon>Bacteroidota</taxon>
        <taxon>Chitinophagia</taxon>
        <taxon>Chitinophagales</taxon>
        <taxon>Chitinophagaceae</taxon>
        <taxon>Cnuella</taxon>
    </lineage>
</organism>
<reference evidence="2 3" key="1">
    <citation type="submission" date="2016-11" db="EMBL/GenBank/DDBJ databases">
        <authorList>
            <person name="Jaros S."/>
            <person name="Januszkiewicz K."/>
            <person name="Wedrychowicz H."/>
        </authorList>
    </citation>
    <scope>NUCLEOTIDE SEQUENCE [LARGE SCALE GENOMIC DNA]</scope>
    <source>
        <strain evidence="2 3">DSM 26897</strain>
    </source>
</reference>
<evidence type="ECO:0008006" key="4">
    <source>
        <dbReference type="Google" id="ProtNLM"/>
    </source>
</evidence>
<accession>A0A1M4VE76</accession>
<dbReference type="InterPro" id="IPR036278">
    <property type="entry name" value="Sialidase_sf"/>
</dbReference>
<sequence length="342" mass="36630">MRPLFSLIFLLLTATTFAQHAIPTVELLTEGTKTSLRGLSVVNDKIVWASGSGGMVARSTDGGKTWKWVQVKGYEKKEFRDIEAFDATRAIIMAIDTPAYLLKTVDGGETWKVVYENHQPGMFLDAMSFWNNQAGMVIGDPIDGKVFVARSLDEGNSWLAVPQRYLPVADSGEAFFAASGTNVRSLDRDESVMVSGGMRSSIFIRGQKITLPLVQGSSTAGANSVALMDPGNRKSGSKLVVVGGDFNKPASDSLNCFWSNNGGKTWQAPAKGPRGYRSCVEYLGKNKLVTCGLTGVDLSTDGGRNWSGISNIGFHTVAKAKDGTAVFFCGGNGRIGKLVGSF</sequence>
<dbReference type="STRING" id="1302690.BUE76_12550"/>
<keyword evidence="3" id="KW-1185">Reference proteome</keyword>
<evidence type="ECO:0000313" key="2">
    <source>
        <dbReference type="EMBL" id="SHE67198.1"/>
    </source>
</evidence>
<feature type="signal peptide" evidence="1">
    <location>
        <begin position="1"/>
        <end position="21"/>
    </location>
</feature>
<dbReference type="InterPro" id="IPR002860">
    <property type="entry name" value="BNR_rpt"/>
</dbReference>
<dbReference type="RefSeq" id="WP_073039910.1">
    <property type="nucleotide sequence ID" value="NZ_FQUO01000002.1"/>
</dbReference>
<protein>
    <recommendedName>
        <fullName evidence="4">Photosynthesis system II assembly factor Ycf48/Hcf136-like domain-containing protein</fullName>
    </recommendedName>
</protein>
<evidence type="ECO:0000313" key="3">
    <source>
        <dbReference type="Proteomes" id="UP000184368"/>
    </source>
</evidence>
<dbReference type="Pfam" id="PF02012">
    <property type="entry name" value="BNR"/>
    <property type="match status" value="1"/>
</dbReference>
<keyword evidence="1" id="KW-0732">Signal</keyword>
<proteinExistence type="predicted"/>
<dbReference type="PANTHER" id="PTHR47199:SF2">
    <property type="entry name" value="PHOTOSYSTEM II STABILITY_ASSEMBLY FACTOR HCF136, CHLOROPLASTIC"/>
    <property type="match status" value="1"/>
</dbReference>
<gene>
    <name evidence="2" type="ORF">SAMN05444008_102235</name>
</gene>
<dbReference type="InterPro" id="IPR015943">
    <property type="entry name" value="WD40/YVTN_repeat-like_dom_sf"/>
</dbReference>
<feature type="chain" id="PRO_5012251383" description="Photosynthesis system II assembly factor Ycf48/Hcf136-like domain-containing protein" evidence="1">
    <location>
        <begin position="22"/>
        <end position="342"/>
    </location>
</feature>
<dbReference type="PANTHER" id="PTHR47199">
    <property type="entry name" value="PHOTOSYSTEM II STABILITY/ASSEMBLY FACTOR HCF136, CHLOROPLASTIC"/>
    <property type="match status" value="1"/>
</dbReference>
<dbReference type="EMBL" id="FQUO01000002">
    <property type="protein sequence ID" value="SHE67198.1"/>
    <property type="molecule type" value="Genomic_DNA"/>
</dbReference>